<gene>
    <name evidence="3" type="ORF">SAMN02910414_02015</name>
</gene>
<dbReference type="InterPro" id="IPR006935">
    <property type="entry name" value="Helicase/UvrB_N"/>
</dbReference>
<keyword evidence="3" id="KW-0378">Hydrolase</keyword>
<keyword evidence="3" id="KW-0347">Helicase</keyword>
<feature type="domain" description="Helicase ATP-binding" evidence="1">
    <location>
        <begin position="236"/>
        <end position="387"/>
    </location>
</feature>
<dbReference type="InterPro" id="IPR014001">
    <property type="entry name" value="Helicase_ATP-bd"/>
</dbReference>
<dbReference type="SMART" id="SM00487">
    <property type="entry name" value="DEXDc"/>
    <property type="match status" value="1"/>
</dbReference>
<dbReference type="RefSeq" id="WP_074718603.1">
    <property type="nucleotide sequence ID" value="NZ_FNPG01000025.1"/>
</dbReference>
<dbReference type="Proteomes" id="UP000183918">
    <property type="component" value="Unassembled WGS sequence"/>
</dbReference>
<dbReference type="Pfam" id="PF26350">
    <property type="entry name" value="DUF8090"/>
    <property type="match status" value="1"/>
</dbReference>
<dbReference type="Pfam" id="PF13091">
    <property type="entry name" value="PLDc_2"/>
    <property type="match status" value="1"/>
</dbReference>
<dbReference type="GO" id="GO:0016787">
    <property type="term" value="F:hydrolase activity"/>
    <property type="evidence" value="ECO:0007669"/>
    <property type="project" value="InterPro"/>
</dbReference>
<dbReference type="CDD" id="cd09204">
    <property type="entry name" value="PLDc_N_DEXD_b2"/>
    <property type="match status" value="1"/>
</dbReference>
<dbReference type="STRING" id="1122142.SAMN02910414_02015"/>
<dbReference type="GO" id="GO:0005524">
    <property type="term" value="F:ATP binding"/>
    <property type="evidence" value="ECO:0007669"/>
    <property type="project" value="InterPro"/>
</dbReference>
<accession>A0A1H3LGW9</accession>
<dbReference type="CDD" id="cd18799">
    <property type="entry name" value="SF2_C_EcoAI-like"/>
    <property type="match status" value="1"/>
</dbReference>
<evidence type="ECO:0000259" key="2">
    <source>
        <dbReference type="PROSITE" id="PS51194"/>
    </source>
</evidence>
<dbReference type="InterPro" id="IPR001650">
    <property type="entry name" value="Helicase_C-like"/>
</dbReference>
<keyword evidence="3" id="KW-0067">ATP-binding</keyword>
<dbReference type="Pfam" id="PF11907">
    <property type="entry name" value="DUF3427"/>
    <property type="match status" value="1"/>
</dbReference>
<dbReference type="SUPFAM" id="SSF52540">
    <property type="entry name" value="P-loop containing nucleoside triphosphate hydrolases"/>
    <property type="match status" value="1"/>
</dbReference>
<keyword evidence="4" id="KW-1185">Reference proteome</keyword>
<feature type="domain" description="Helicase C-terminal" evidence="2">
    <location>
        <begin position="438"/>
        <end position="610"/>
    </location>
</feature>
<dbReference type="GO" id="GO:0004386">
    <property type="term" value="F:helicase activity"/>
    <property type="evidence" value="ECO:0007669"/>
    <property type="project" value="UniProtKB-KW"/>
</dbReference>
<dbReference type="PANTHER" id="PTHR47396:SF1">
    <property type="entry name" value="ATP-DEPENDENT HELICASE IRC3-RELATED"/>
    <property type="match status" value="1"/>
</dbReference>
<dbReference type="EMBL" id="FNPG01000025">
    <property type="protein sequence ID" value="SDY63566.1"/>
    <property type="molecule type" value="Genomic_DNA"/>
</dbReference>
<keyword evidence="3" id="KW-0547">Nucleotide-binding</keyword>
<proteinExistence type="predicted"/>
<dbReference type="InterPro" id="IPR025202">
    <property type="entry name" value="PLD-like_dom"/>
</dbReference>
<dbReference type="GO" id="GO:0005829">
    <property type="term" value="C:cytosol"/>
    <property type="evidence" value="ECO:0007669"/>
    <property type="project" value="TreeGrafter"/>
</dbReference>
<dbReference type="PROSITE" id="PS51192">
    <property type="entry name" value="HELICASE_ATP_BIND_1"/>
    <property type="match status" value="1"/>
</dbReference>
<dbReference type="Pfam" id="PF00271">
    <property type="entry name" value="Helicase_C"/>
    <property type="match status" value="1"/>
</dbReference>
<dbReference type="PANTHER" id="PTHR47396">
    <property type="entry name" value="TYPE I RESTRICTION ENZYME ECOKI R PROTEIN"/>
    <property type="match status" value="1"/>
</dbReference>
<dbReference type="InterPro" id="IPR058403">
    <property type="entry name" value="DUF8090"/>
</dbReference>
<organism evidence="3 4">
    <name type="scientific">Lachnobacterium bovis DSM 14045</name>
    <dbReference type="NCBI Taxonomy" id="1122142"/>
    <lineage>
        <taxon>Bacteria</taxon>
        <taxon>Bacillati</taxon>
        <taxon>Bacillota</taxon>
        <taxon>Clostridia</taxon>
        <taxon>Lachnospirales</taxon>
        <taxon>Lachnospiraceae</taxon>
        <taxon>Lachnobacterium</taxon>
    </lineage>
</organism>
<dbReference type="Pfam" id="PF04851">
    <property type="entry name" value="ResIII"/>
    <property type="match status" value="1"/>
</dbReference>
<dbReference type="Gene3D" id="3.30.870.10">
    <property type="entry name" value="Endonuclease Chain A"/>
    <property type="match status" value="1"/>
</dbReference>
<dbReference type="CDD" id="cd18032">
    <property type="entry name" value="DEXHc_RE_I_III_res"/>
    <property type="match status" value="1"/>
</dbReference>
<dbReference type="SMART" id="SM00490">
    <property type="entry name" value="HELICc"/>
    <property type="match status" value="1"/>
</dbReference>
<reference evidence="3 4" key="1">
    <citation type="submission" date="2016-10" db="EMBL/GenBank/DDBJ databases">
        <authorList>
            <person name="de Groot N.N."/>
        </authorList>
    </citation>
    <scope>NUCLEOTIDE SEQUENCE [LARGE SCALE GENOMIC DNA]</scope>
    <source>
        <strain evidence="3 4">DSM 14045</strain>
    </source>
</reference>
<sequence length="998" mass="115839">MSIKQLENGLKAAYIDGSIATDSRYTPQFVSNNYKEGKKVLSIIEDELIKCDDFKISVAFITSSGVVALLPTLKELEEKGIKGEILTTNYLTFSEPKAIKMLNRFSNIKIKMYDIEKAGFGFHTKGYVFRKEEIYRIIIGSSNLTGKALTENLEWNTKVLSTSEGEVAKDILREFDEMWNSKFSLEYDDFYEEYERKYQIIKKQKEIAKEEQITSLEKYKLKPNSMQVTFINNLKKIIDSKEDRALLISATGTGKTYASAFAMRELGFKRVLFLVHRTQLAVQTFKSYKKVFSNHIKMGLVGGGHNDYDSEYIFATVQTLSKDDIMSRYDKKAFDCIILDEAHHSSANSYQKVMDYFTPELWLGMTATPDKNTDSDENDNNIYEIFNYQIACEIRLQDAMEEKLLCPFHYFGIHDISDVDDKKLKNSRVTKELFNSLTEKKRVDYILKQANFYGYSGDRVKGLIFCSRIEEAEELSKLINERINPETNKKYRTIALSGDSTEEERQNAFDRLAMDETIDTDYTKPLDYILSVEILNEGVDIVEVNQVIMLRPTQSPIVFIQQLGRGLRKAQGKDYVVIIDFIGNYNNNYMIPVALSGDCSYNQDTIKKYIISGNNILPGTSTIHFDQISKEKIFGAIDRMKNINAIIKQSYKNLKNRLGRVPYLIDFYRENEVDPSVIIDKYKTYQKFLEKEEKELYIGKIGEEEQCILEYFSKTILKGLRPHEISILENIMKNGSIELDELKSNFRSEYGFKFAESDYKAAVALLNGGFTTKEAERLRYKGIIDIVEEDSESKLRRFEIFSNRLKHAEFYKQLKDIVEVAKAQYNDKYKVVSEEDRPFVLYRKYKRRDVCMLMNQPDDLSSTMYGMKKFGEDTFIFVTYHKEEAKEGEQYVEGRPDYADEFEDSVTFFWDSQIGKGIESSYCQDVLTARRIHLFVKKSTVEKSFYYLGKCKVANYRESKKIDNNGKEQVITKFTMIMKTPVRDDVLKYLSSNVAEFK</sequence>
<name>A0A1H3LGW9_9FIRM</name>
<dbReference type="OrthoDB" id="9802848at2"/>
<evidence type="ECO:0000313" key="4">
    <source>
        <dbReference type="Proteomes" id="UP000183918"/>
    </source>
</evidence>
<dbReference type="InterPro" id="IPR050742">
    <property type="entry name" value="Helicase_Restrict-Modif_Enz"/>
</dbReference>
<dbReference type="GO" id="GO:0003677">
    <property type="term" value="F:DNA binding"/>
    <property type="evidence" value="ECO:0007669"/>
    <property type="project" value="InterPro"/>
</dbReference>
<dbReference type="SUPFAM" id="SSF56024">
    <property type="entry name" value="Phospholipase D/nuclease"/>
    <property type="match status" value="1"/>
</dbReference>
<evidence type="ECO:0000313" key="3">
    <source>
        <dbReference type="EMBL" id="SDY63566.1"/>
    </source>
</evidence>
<dbReference type="Gene3D" id="3.40.50.300">
    <property type="entry name" value="P-loop containing nucleotide triphosphate hydrolases"/>
    <property type="match status" value="2"/>
</dbReference>
<protein>
    <submittedName>
        <fullName evidence="3">Helicase conserved C-terminal domain-containing protein</fullName>
    </submittedName>
</protein>
<dbReference type="AlphaFoldDB" id="A0A1H3LGW9"/>
<evidence type="ECO:0000259" key="1">
    <source>
        <dbReference type="PROSITE" id="PS51192"/>
    </source>
</evidence>
<dbReference type="InterPro" id="IPR021835">
    <property type="entry name" value="DUF3427"/>
</dbReference>
<dbReference type="InterPro" id="IPR027417">
    <property type="entry name" value="P-loop_NTPase"/>
</dbReference>
<dbReference type="PROSITE" id="PS51194">
    <property type="entry name" value="HELICASE_CTER"/>
    <property type="match status" value="1"/>
</dbReference>